<gene>
    <name evidence="2" type="ORF">LTRI10_LOCUS25552</name>
</gene>
<evidence type="ECO:0000313" key="2">
    <source>
        <dbReference type="EMBL" id="CAL1384340.1"/>
    </source>
</evidence>
<dbReference type="PANTHER" id="PTHR38932">
    <property type="entry name" value="BNAC03G64660D PROTEIN"/>
    <property type="match status" value="1"/>
</dbReference>
<dbReference type="AlphaFoldDB" id="A0AAV2EFK9"/>
<feature type="compositionally biased region" description="Polar residues" evidence="1">
    <location>
        <begin position="141"/>
        <end position="152"/>
    </location>
</feature>
<feature type="region of interest" description="Disordered" evidence="1">
    <location>
        <begin position="77"/>
        <end position="205"/>
    </location>
</feature>
<name>A0AAV2EFK9_9ROSI</name>
<dbReference type="PANTHER" id="PTHR38932:SF1">
    <property type="entry name" value="DUF4005 DOMAIN-CONTAINING PROTEIN"/>
    <property type="match status" value="1"/>
</dbReference>
<evidence type="ECO:0000313" key="3">
    <source>
        <dbReference type="Proteomes" id="UP001497516"/>
    </source>
</evidence>
<dbReference type="EMBL" id="OZ034817">
    <property type="protein sequence ID" value="CAL1384340.1"/>
    <property type="molecule type" value="Genomic_DNA"/>
</dbReference>
<proteinExistence type="predicted"/>
<evidence type="ECO:0000256" key="1">
    <source>
        <dbReference type="SAM" id="MobiDB-lite"/>
    </source>
</evidence>
<feature type="compositionally biased region" description="Polar residues" evidence="1">
    <location>
        <begin position="81"/>
        <end position="92"/>
    </location>
</feature>
<organism evidence="2 3">
    <name type="scientific">Linum trigynum</name>
    <dbReference type="NCBI Taxonomy" id="586398"/>
    <lineage>
        <taxon>Eukaryota</taxon>
        <taxon>Viridiplantae</taxon>
        <taxon>Streptophyta</taxon>
        <taxon>Embryophyta</taxon>
        <taxon>Tracheophyta</taxon>
        <taxon>Spermatophyta</taxon>
        <taxon>Magnoliopsida</taxon>
        <taxon>eudicotyledons</taxon>
        <taxon>Gunneridae</taxon>
        <taxon>Pentapetalae</taxon>
        <taxon>rosids</taxon>
        <taxon>fabids</taxon>
        <taxon>Malpighiales</taxon>
        <taxon>Linaceae</taxon>
        <taxon>Linum</taxon>
    </lineage>
</organism>
<protein>
    <submittedName>
        <fullName evidence="2">Uncharacterized protein</fullName>
    </submittedName>
</protein>
<sequence>MHLQIAITVYPKVKVRMGDEDDRHWGSLLSLKDIQFLSIQDSLFPVKLLQDVSQSPSPKAKIPKSYVPSLILPETPRTPLSVCTESSGTDTKSNLDEEEDDRPNIRASSIPPPRAVLSSPQNDALIGDKYMVKPGKRPSILRNQNSTQSSSRIHCKVMPRKATDENPVVRSRKSKDQPSDDRSALREKKGSAISSRRRPVVEWVN</sequence>
<reference evidence="2 3" key="1">
    <citation type="submission" date="2024-04" db="EMBL/GenBank/DDBJ databases">
        <authorList>
            <person name="Fracassetti M."/>
        </authorList>
    </citation>
    <scope>NUCLEOTIDE SEQUENCE [LARGE SCALE GENOMIC DNA]</scope>
</reference>
<dbReference type="Proteomes" id="UP001497516">
    <property type="component" value="Chromosome 4"/>
</dbReference>
<accession>A0AAV2EFK9</accession>
<feature type="compositionally biased region" description="Basic and acidic residues" evidence="1">
    <location>
        <begin position="174"/>
        <end position="190"/>
    </location>
</feature>
<keyword evidence="3" id="KW-1185">Reference proteome</keyword>